<name>A0A495JDH2_9ACTN</name>
<comment type="caution">
    <text evidence="1">The sequence shown here is derived from an EMBL/GenBank/DDBJ whole genome shotgun (WGS) entry which is preliminary data.</text>
</comment>
<evidence type="ECO:0000313" key="2">
    <source>
        <dbReference type="Proteomes" id="UP000277671"/>
    </source>
</evidence>
<dbReference type="Pfam" id="PF05331">
    <property type="entry name" value="DUF742"/>
    <property type="match status" value="1"/>
</dbReference>
<accession>A0A495JDH2</accession>
<reference evidence="1 2" key="1">
    <citation type="submission" date="2018-10" db="EMBL/GenBank/DDBJ databases">
        <title>Sequencing the genomes of 1000 actinobacteria strains.</title>
        <authorList>
            <person name="Klenk H.-P."/>
        </authorList>
    </citation>
    <scope>NUCLEOTIDE SEQUENCE [LARGE SCALE GENOMIC DNA]</scope>
    <source>
        <strain evidence="1 2">DSM 45175</strain>
    </source>
</reference>
<proteinExistence type="predicted"/>
<dbReference type="OrthoDB" id="3217123at2"/>
<keyword evidence="2" id="KW-1185">Reference proteome</keyword>
<organism evidence="1 2">
    <name type="scientific">Micromonospora pisi</name>
    <dbReference type="NCBI Taxonomy" id="589240"/>
    <lineage>
        <taxon>Bacteria</taxon>
        <taxon>Bacillati</taxon>
        <taxon>Actinomycetota</taxon>
        <taxon>Actinomycetes</taxon>
        <taxon>Micromonosporales</taxon>
        <taxon>Micromonosporaceae</taxon>
        <taxon>Micromonospora</taxon>
    </lineage>
</organism>
<dbReference type="AlphaFoldDB" id="A0A495JDH2"/>
<sequence length="129" mass="14034">MTAPEGESTQDEWVDDHAGPVVRPYAMTRGRTRPVRGRFDLISLVMATRVRASPEVGVGPEHLAIVGLCQRAQSVAEVAAHLNLPLGTIRVLLGDLLERHLVEVREPRPATAQPDDSVFEAVINGLRAL</sequence>
<dbReference type="InterPro" id="IPR007995">
    <property type="entry name" value="DUF742"/>
</dbReference>
<dbReference type="PANTHER" id="PTHR36221">
    <property type="entry name" value="DUF742 DOMAIN-CONTAINING PROTEIN"/>
    <property type="match status" value="1"/>
</dbReference>
<protein>
    <submittedName>
        <fullName evidence="1">Uncharacterized protein DUF742</fullName>
    </submittedName>
</protein>
<dbReference type="EMBL" id="RBKT01000001">
    <property type="protein sequence ID" value="RKR86402.1"/>
    <property type="molecule type" value="Genomic_DNA"/>
</dbReference>
<dbReference type="PANTHER" id="PTHR36221:SF1">
    <property type="entry name" value="DUF742 DOMAIN-CONTAINING PROTEIN"/>
    <property type="match status" value="1"/>
</dbReference>
<gene>
    <name evidence="1" type="ORF">BDK92_0627</name>
</gene>
<evidence type="ECO:0000313" key="1">
    <source>
        <dbReference type="EMBL" id="RKR86402.1"/>
    </source>
</evidence>
<dbReference type="Proteomes" id="UP000277671">
    <property type="component" value="Unassembled WGS sequence"/>
</dbReference>
<dbReference type="RefSeq" id="WP_121154392.1">
    <property type="nucleotide sequence ID" value="NZ_RBKT01000001.1"/>
</dbReference>